<feature type="compositionally biased region" description="Low complexity" evidence="1">
    <location>
        <begin position="256"/>
        <end position="268"/>
    </location>
</feature>
<dbReference type="Pfam" id="PF01417">
    <property type="entry name" value="ENTH"/>
    <property type="match status" value="1"/>
</dbReference>
<dbReference type="OrthoDB" id="4033880at2759"/>
<dbReference type="VEuPathDB" id="PiroplasmaDB:BEWA_002100"/>
<feature type="domain" description="ENTH" evidence="2">
    <location>
        <begin position="16"/>
        <end position="147"/>
    </location>
</feature>
<dbReference type="GO" id="GO:0005543">
    <property type="term" value="F:phospholipid binding"/>
    <property type="evidence" value="ECO:0007669"/>
    <property type="project" value="TreeGrafter"/>
</dbReference>
<evidence type="ECO:0000259" key="2">
    <source>
        <dbReference type="PROSITE" id="PS50942"/>
    </source>
</evidence>
<dbReference type="GO" id="GO:0006897">
    <property type="term" value="P:endocytosis"/>
    <property type="evidence" value="ECO:0007669"/>
    <property type="project" value="TreeGrafter"/>
</dbReference>
<feature type="region of interest" description="Disordered" evidence="1">
    <location>
        <begin position="254"/>
        <end position="432"/>
    </location>
</feature>
<accession>L0AZW5</accession>
<dbReference type="eggNOG" id="KOG2056">
    <property type="taxonomic scope" value="Eukaryota"/>
</dbReference>
<evidence type="ECO:0000313" key="3">
    <source>
        <dbReference type="EMBL" id="AFZ80803.1"/>
    </source>
</evidence>
<proteinExistence type="predicted"/>
<feature type="compositionally biased region" description="Basic and acidic residues" evidence="1">
    <location>
        <begin position="393"/>
        <end position="408"/>
    </location>
</feature>
<dbReference type="GO" id="GO:0030276">
    <property type="term" value="F:clathrin binding"/>
    <property type="evidence" value="ECO:0007669"/>
    <property type="project" value="TreeGrafter"/>
</dbReference>
<dbReference type="PANTHER" id="PTHR12276:SF45">
    <property type="entry name" value="CLATHRIN INTERACTOR 1"/>
    <property type="match status" value="1"/>
</dbReference>
<dbReference type="AlphaFoldDB" id="L0AZW5"/>
<feature type="compositionally biased region" description="Polar residues" evidence="1">
    <location>
        <begin position="345"/>
        <end position="359"/>
    </location>
</feature>
<dbReference type="STRING" id="1537102.L0AZW5"/>
<dbReference type="Gene3D" id="1.25.40.90">
    <property type="match status" value="1"/>
</dbReference>
<dbReference type="PROSITE" id="PS50942">
    <property type="entry name" value="ENTH"/>
    <property type="match status" value="1"/>
</dbReference>
<feature type="compositionally biased region" description="Low complexity" evidence="1">
    <location>
        <begin position="360"/>
        <end position="374"/>
    </location>
</feature>
<organism evidence="3 4">
    <name type="scientific">Theileria equi strain WA</name>
    <dbReference type="NCBI Taxonomy" id="1537102"/>
    <lineage>
        <taxon>Eukaryota</taxon>
        <taxon>Sar</taxon>
        <taxon>Alveolata</taxon>
        <taxon>Apicomplexa</taxon>
        <taxon>Aconoidasida</taxon>
        <taxon>Piroplasmida</taxon>
        <taxon>Theileriidae</taxon>
        <taxon>Theileria</taxon>
    </lineage>
</organism>
<dbReference type="GO" id="GO:0005886">
    <property type="term" value="C:plasma membrane"/>
    <property type="evidence" value="ECO:0007669"/>
    <property type="project" value="TreeGrafter"/>
</dbReference>
<feature type="compositionally biased region" description="Basic and acidic residues" evidence="1">
    <location>
        <begin position="462"/>
        <end position="480"/>
    </location>
</feature>
<dbReference type="KEGG" id="beq:BEWA_002100"/>
<evidence type="ECO:0000313" key="4">
    <source>
        <dbReference type="Proteomes" id="UP000031512"/>
    </source>
</evidence>
<dbReference type="InterPro" id="IPR013809">
    <property type="entry name" value="ENTH"/>
</dbReference>
<dbReference type="SMART" id="SM00273">
    <property type="entry name" value="ENTH"/>
    <property type="match status" value="1"/>
</dbReference>
<feature type="compositionally biased region" description="Basic and acidic residues" evidence="1">
    <location>
        <begin position="286"/>
        <end position="323"/>
    </location>
</feature>
<sequence>MLRNKLEASNAENQHVRLMNVSELEKCLKEALYTDTVGCPESILYDISQATYHPGFLDRILKAIWKCINSRASKVRRIQKGLSLLQYLVINGSERCISDILVHMDDINALHKLKFSPANREIGALIKEKAVKLTSLICDTEALHAKRKYTASIRDRFVSVGSNNGKMETDVLHKPVYVVDEGKPAPAPEFVRSQIDVPDNRGFLSRLFKGKQKPAVVNVGLYGLPDAQGGRGALSGHSSAYPGLAGLGASYGQGGYMQQQQPQQPGYGHADYRPSDAYSQGGYTHFNDHYGADYRQPDHRNVADYRQGDHGHASEYRQDDYGRTRYVQSQDRRQVHHGGYGNGPTRKSSLDSGSTFKKYSSSSSSSSSSDSASSYDEHIKHGKYVSRGRHKSGNRDRRVEEDSIRDDYGDVFDDSPVFHSAGHPQNDHYVHRPDEGYAGQYGHGHYYGQDHQYSQNQSYPHYPHDHQSHPQYAHDSHQYDHDHHYGRPVGGHYGYGDPGHYGNKYLEPRYASTHQDMPSVHRQYLSRADGSNPFNRG</sequence>
<dbReference type="PANTHER" id="PTHR12276">
    <property type="entry name" value="EPSIN/ENT-RELATED"/>
    <property type="match status" value="1"/>
</dbReference>
<dbReference type="GO" id="GO:0005768">
    <property type="term" value="C:endosome"/>
    <property type="evidence" value="ECO:0007669"/>
    <property type="project" value="TreeGrafter"/>
</dbReference>
<protein>
    <submittedName>
        <fullName evidence="3">ENTH domain-containing protein</fullName>
    </submittedName>
</protein>
<dbReference type="GeneID" id="15805294"/>
<dbReference type="SUPFAM" id="SSF48464">
    <property type="entry name" value="ENTH/VHS domain"/>
    <property type="match status" value="1"/>
</dbReference>
<dbReference type="RefSeq" id="XP_004830469.1">
    <property type="nucleotide sequence ID" value="XM_004830412.1"/>
</dbReference>
<name>L0AZW5_THEEQ</name>
<dbReference type="EMBL" id="CP001670">
    <property type="protein sequence ID" value="AFZ80803.1"/>
    <property type="molecule type" value="Genomic_DNA"/>
</dbReference>
<dbReference type="CDD" id="cd03571">
    <property type="entry name" value="ENTH"/>
    <property type="match status" value="1"/>
</dbReference>
<reference evidence="3 4" key="1">
    <citation type="journal article" date="2012" name="BMC Genomics">
        <title>Comparative genomic analysis and phylogenetic position of Theileria equi.</title>
        <authorList>
            <person name="Kappmeyer L.S."/>
            <person name="Thiagarajan M."/>
            <person name="Herndon D.R."/>
            <person name="Ramsay J.D."/>
            <person name="Caler E."/>
            <person name="Djikeng A."/>
            <person name="Gillespie J.J."/>
            <person name="Lau A.O."/>
            <person name="Roalson E.H."/>
            <person name="Silva J.C."/>
            <person name="Silva M.G."/>
            <person name="Suarez C.E."/>
            <person name="Ueti M.W."/>
            <person name="Nene V.M."/>
            <person name="Mealey R.H."/>
            <person name="Knowles D.P."/>
            <person name="Brayton K.A."/>
        </authorList>
    </citation>
    <scope>NUCLEOTIDE SEQUENCE [LARGE SCALE GENOMIC DNA]</scope>
    <source>
        <strain evidence="3 4">WA</strain>
    </source>
</reference>
<dbReference type="Proteomes" id="UP000031512">
    <property type="component" value="Chromosome 3"/>
</dbReference>
<feature type="compositionally biased region" description="Basic residues" evidence="1">
    <location>
        <begin position="380"/>
        <end position="392"/>
    </location>
</feature>
<dbReference type="InterPro" id="IPR008942">
    <property type="entry name" value="ENTH_VHS"/>
</dbReference>
<dbReference type="GO" id="GO:0030125">
    <property type="term" value="C:clathrin vesicle coat"/>
    <property type="evidence" value="ECO:0007669"/>
    <property type="project" value="TreeGrafter"/>
</dbReference>
<evidence type="ECO:0000256" key="1">
    <source>
        <dbReference type="SAM" id="MobiDB-lite"/>
    </source>
</evidence>
<keyword evidence="4" id="KW-1185">Reference proteome</keyword>
<gene>
    <name evidence="3" type="ORF">BEWA_002100</name>
</gene>
<feature type="region of interest" description="Disordered" evidence="1">
    <location>
        <begin position="458"/>
        <end position="480"/>
    </location>
</feature>